<dbReference type="SUPFAM" id="SSF56300">
    <property type="entry name" value="Metallo-dependent phosphatases"/>
    <property type="match status" value="1"/>
</dbReference>
<name>A0A1G9I8F0_9BACT</name>
<dbReference type="STRING" id="563176.SAMN04488090_0376"/>
<dbReference type="AlphaFoldDB" id="A0A1G9I8F0"/>
<comment type="similarity">
    <text evidence="1">Belongs to the metallophosphoesterase superfamily. YfcE family.</text>
</comment>
<dbReference type="RefSeq" id="WP_093196958.1">
    <property type="nucleotide sequence ID" value="NZ_FNGS01000001.1"/>
</dbReference>
<dbReference type="InterPro" id="IPR024654">
    <property type="entry name" value="Calcineurin-like_PHP_lpxH"/>
</dbReference>
<dbReference type="Pfam" id="PF12850">
    <property type="entry name" value="Metallophos_2"/>
    <property type="match status" value="1"/>
</dbReference>
<dbReference type="PANTHER" id="PTHR42850:SF2">
    <property type="entry name" value="BLL5683 PROTEIN"/>
    <property type="match status" value="1"/>
</dbReference>
<dbReference type="CDD" id="cd00838">
    <property type="entry name" value="MPP_superfamily"/>
    <property type="match status" value="1"/>
</dbReference>
<dbReference type="Gene3D" id="3.60.21.10">
    <property type="match status" value="1"/>
</dbReference>
<organism evidence="3 4">
    <name type="scientific">Siphonobacter aquaeclarae</name>
    <dbReference type="NCBI Taxonomy" id="563176"/>
    <lineage>
        <taxon>Bacteria</taxon>
        <taxon>Pseudomonadati</taxon>
        <taxon>Bacteroidota</taxon>
        <taxon>Cytophagia</taxon>
        <taxon>Cytophagales</taxon>
        <taxon>Cytophagaceae</taxon>
        <taxon>Siphonobacter</taxon>
    </lineage>
</organism>
<protein>
    <submittedName>
        <fullName evidence="3">Phosphoesterase, MJ0936 family</fullName>
    </submittedName>
</protein>
<proteinExistence type="inferred from homology"/>
<dbReference type="GO" id="GO:0016791">
    <property type="term" value="F:phosphatase activity"/>
    <property type="evidence" value="ECO:0007669"/>
    <property type="project" value="TreeGrafter"/>
</dbReference>
<evidence type="ECO:0000259" key="2">
    <source>
        <dbReference type="Pfam" id="PF12850"/>
    </source>
</evidence>
<evidence type="ECO:0000256" key="1">
    <source>
        <dbReference type="ARBA" id="ARBA00008950"/>
    </source>
</evidence>
<dbReference type="GO" id="GO:0005737">
    <property type="term" value="C:cytoplasm"/>
    <property type="evidence" value="ECO:0007669"/>
    <property type="project" value="TreeGrafter"/>
</dbReference>
<evidence type="ECO:0000313" key="3">
    <source>
        <dbReference type="EMBL" id="SDL21508.1"/>
    </source>
</evidence>
<dbReference type="Proteomes" id="UP000198901">
    <property type="component" value="Unassembled WGS sequence"/>
</dbReference>
<gene>
    <name evidence="3" type="ORF">SAMN04488090_0376</name>
</gene>
<accession>A0A1G9I8F0</accession>
<dbReference type="InterPro" id="IPR029052">
    <property type="entry name" value="Metallo-depent_PP-like"/>
</dbReference>
<dbReference type="PIRSF" id="PIRSF000883">
    <property type="entry name" value="Pesterase_MJ0912"/>
    <property type="match status" value="1"/>
</dbReference>
<evidence type="ECO:0000313" key="4">
    <source>
        <dbReference type="Proteomes" id="UP000198901"/>
    </source>
</evidence>
<sequence>MIQIAIISDVHANLPALEAVLADIEARKIEQVYCLGDLVDFAPYGNEVISLFRNRKIPCLLGNHDERIAFDLPVFPLSHHDAVETGSRFEAIAQSKHTVTTENKAWLAQLPFQLEIVFRIGEKAKRILLVHASPWSNDTYVYERDPKADILAFLRQREAAMLVMGHTHVSYIQSFQETVLVNCGSVGRSKEPDRKACYAILEITEAGIRPEIIKLSYDVGTLVNAIRKSPIPDFYADFFLDN</sequence>
<dbReference type="EMBL" id="FNGS01000001">
    <property type="protein sequence ID" value="SDL21508.1"/>
    <property type="molecule type" value="Genomic_DNA"/>
</dbReference>
<keyword evidence="4" id="KW-1185">Reference proteome</keyword>
<dbReference type="OrthoDB" id="9813918at2"/>
<dbReference type="InterPro" id="IPR011152">
    <property type="entry name" value="Pesterase_MJ0912"/>
</dbReference>
<feature type="domain" description="Calcineurin-like phosphoesterase" evidence="2">
    <location>
        <begin position="3"/>
        <end position="205"/>
    </location>
</feature>
<dbReference type="InterPro" id="IPR050126">
    <property type="entry name" value="Ap4A_hydrolase"/>
</dbReference>
<dbReference type="PANTHER" id="PTHR42850">
    <property type="entry name" value="METALLOPHOSPHOESTERASE"/>
    <property type="match status" value="1"/>
</dbReference>
<reference evidence="3 4" key="1">
    <citation type="submission" date="2016-10" db="EMBL/GenBank/DDBJ databases">
        <authorList>
            <person name="de Groot N.N."/>
        </authorList>
    </citation>
    <scope>NUCLEOTIDE SEQUENCE [LARGE SCALE GENOMIC DNA]</scope>
    <source>
        <strain evidence="3 4">DSM 21668</strain>
    </source>
</reference>